<dbReference type="GO" id="GO:0004553">
    <property type="term" value="F:hydrolase activity, hydrolyzing O-glycosyl compounds"/>
    <property type="evidence" value="ECO:0007669"/>
    <property type="project" value="InterPro"/>
</dbReference>
<dbReference type="Pfam" id="PF02350">
    <property type="entry name" value="Epimerase_2"/>
    <property type="match status" value="1"/>
</dbReference>
<organism evidence="2">
    <name type="scientific">Pseudomonas solani</name>
    <dbReference type="NCBI Taxonomy" id="2731552"/>
    <lineage>
        <taxon>Bacteria</taxon>
        <taxon>Pseudomonadati</taxon>
        <taxon>Pseudomonadota</taxon>
        <taxon>Gammaproteobacteria</taxon>
        <taxon>Pseudomonadales</taxon>
        <taxon>Pseudomonadaceae</taxon>
        <taxon>Pseudomonas</taxon>
    </lineage>
</organism>
<dbReference type="NCBIfam" id="TIGR03568">
    <property type="entry name" value="NeuC_NnaA"/>
    <property type="match status" value="1"/>
</dbReference>
<dbReference type="RefSeq" id="WP_350448099.1">
    <property type="nucleotide sequence ID" value="NZ_CP158373.1"/>
</dbReference>
<dbReference type="EMBL" id="CP158373">
    <property type="protein sequence ID" value="XBY65934.1"/>
    <property type="molecule type" value="Genomic_DNA"/>
</dbReference>
<protein>
    <submittedName>
        <fullName evidence="2">UDP-N-acetylglucosamine 2-epimerase</fullName>
        <ecNumber evidence="2">3.2.1.183</ecNumber>
    </submittedName>
</protein>
<evidence type="ECO:0000259" key="1">
    <source>
        <dbReference type="Pfam" id="PF02350"/>
    </source>
</evidence>
<reference evidence="2" key="1">
    <citation type="submission" date="2023-08" db="EMBL/GenBank/DDBJ databases">
        <title>Increased levels of nutrients transform a symbiont into a lethal pathobiont.</title>
        <authorList>
            <person name="Lachnit T."/>
            <person name="Ulrich L."/>
            <person name="Willmer F.M."/>
            <person name="Hasenbein T."/>
            <person name="Steiner L.X."/>
            <person name="Wolters M."/>
            <person name="Herbst E.M."/>
            <person name="Deines P."/>
        </authorList>
    </citation>
    <scope>NUCLEOTIDE SEQUENCE</scope>
    <source>
        <strain evidence="2">T3</strain>
    </source>
</reference>
<dbReference type="CDD" id="cd03786">
    <property type="entry name" value="GTB_UDP-GlcNAc_2-Epimerase"/>
    <property type="match status" value="1"/>
</dbReference>
<dbReference type="InterPro" id="IPR020004">
    <property type="entry name" value="UDP-GlcNAc_Epase"/>
</dbReference>
<dbReference type="GO" id="GO:0006047">
    <property type="term" value="P:UDP-N-acetylglucosamine metabolic process"/>
    <property type="evidence" value="ECO:0007669"/>
    <property type="project" value="InterPro"/>
</dbReference>
<keyword evidence="2" id="KW-0378">Hydrolase</keyword>
<gene>
    <name evidence="2" type="primary">neuC</name>
    <name evidence="2" type="ORF">ABS648_09260</name>
</gene>
<accession>A0AAU7Y6Z0</accession>
<dbReference type="InterPro" id="IPR003331">
    <property type="entry name" value="UDP_GlcNAc_Epimerase_2_dom"/>
</dbReference>
<dbReference type="EC" id="3.2.1.183" evidence="2"/>
<dbReference type="PANTHER" id="PTHR43174:SF3">
    <property type="entry name" value="UDP-N-ACETYLGLUCOSAMINE 2-EPIMERASE"/>
    <property type="match status" value="1"/>
</dbReference>
<dbReference type="InterPro" id="IPR029767">
    <property type="entry name" value="WecB-like"/>
</dbReference>
<name>A0AAU7Y6Z0_9PSED</name>
<evidence type="ECO:0000313" key="2">
    <source>
        <dbReference type="EMBL" id="XBY65934.1"/>
    </source>
</evidence>
<dbReference type="Gene3D" id="3.40.50.2000">
    <property type="entry name" value="Glycogen Phosphorylase B"/>
    <property type="match status" value="2"/>
</dbReference>
<proteinExistence type="predicted"/>
<dbReference type="PANTHER" id="PTHR43174">
    <property type="entry name" value="UDP-N-ACETYLGLUCOSAMINE 2-EPIMERASE"/>
    <property type="match status" value="1"/>
</dbReference>
<dbReference type="AlphaFoldDB" id="A0AAU7Y6Z0"/>
<keyword evidence="2" id="KW-0326">Glycosidase</keyword>
<sequence>MGNAKLMRRILYVTGTRADFGLMRSSLLMIHGRPGLELGVLATGMHLDSQYGDTIREVESCGISIVARVPVELRSDSGSAMAKAIGVEILGMVEAFEQWRPDVVMLLGDRGEMLAGAIAALHLNIPIVHIHGGERSGTVDEPIRHAISKLAHYHFTATVDARERLVRMGEREENIFVTGAPGLDGLVDIQPPVRDEIALGYGFDPLRPIALVIFHPVVQHAELADRQMRTLLEGIRRVDGLQALVLMPNADAGGEAIRAVLADPYLSVRVVNHLQRDDFCRWMSVVDVMVGNSSSGIIEAASFHTPVVNVGNRQLGRERSDNVVDVEVDVTAIQCALVQVLAKGRVAVRNVYGDGAAGLRITELLERLPLNRDLLLKCNAY</sequence>
<dbReference type="SUPFAM" id="SSF53756">
    <property type="entry name" value="UDP-Glycosyltransferase/glycogen phosphorylase"/>
    <property type="match status" value="1"/>
</dbReference>
<feature type="domain" description="UDP-N-acetylglucosamine 2-epimerase" evidence="1">
    <location>
        <begin position="31"/>
        <end position="366"/>
    </location>
</feature>